<evidence type="ECO:0000256" key="1">
    <source>
        <dbReference type="ARBA" id="ARBA00006436"/>
    </source>
</evidence>
<gene>
    <name evidence="4" type="ORF">BKK80_08275</name>
</gene>
<evidence type="ECO:0000313" key="5">
    <source>
        <dbReference type="Proteomes" id="UP000177515"/>
    </source>
</evidence>
<accession>A0ABN4TL05</accession>
<reference evidence="4 5" key="1">
    <citation type="submission" date="2016-10" db="EMBL/GenBank/DDBJ databases">
        <title>Complete genome sequences of three Cupriavidus strains isolated from various Malaysian environments.</title>
        <authorList>
            <person name="Abdullah A.A.-A."/>
            <person name="Shafie N.A.H."/>
            <person name="Lau N.S."/>
        </authorList>
    </citation>
    <scope>NUCLEOTIDE SEQUENCE [LARGE SCALE GENOMIC DNA]</scope>
    <source>
        <strain evidence="4 5">USMAA1020</strain>
    </source>
</reference>
<keyword evidence="5" id="KW-1185">Reference proteome</keyword>
<feature type="domain" description="Ubiquinol-cytochrome c chaperone" evidence="2">
    <location>
        <begin position="54"/>
        <end position="227"/>
    </location>
</feature>
<dbReference type="EMBL" id="CP017754">
    <property type="protein sequence ID" value="AOZ08052.1"/>
    <property type="molecule type" value="Genomic_DNA"/>
</dbReference>
<dbReference type="InterPro" id="IPR021150">
    <property type="entry name" value="Ubiq_cyt_c_chap"/>
</dbReference>
<dbReference type="InterPro" id="IPR025217">
    <property type="entry name" value="DUF3944"/>
</dbReference>
<name>A0ABN4TL05_9BURK</name>
<organism evidence="4 5">
    <name type="scientific">Cupriavidus malaysiensis</name>
    <dbReference type="NCBI Taxonomy" id="367825"/>
    <lineage>
        <taxon>Bacteria</taxon>
        <taxon>Pseudomonadati</taxon>
        <taxon>Pseudomonadota</taxon>
        <taxon>Betaproteobacteria</taxon>
        <taxon>Burkholderiales</taxon>
        <taxon>Burkholderiaceae</taxon>
        <taxon>Cupriavidus</taxon>
    </lineage>
</organism>
<dbReference type="Pfam" id="PF13099">
    <property type="entry name" value="DUF3944"/>
    <property type="match status" value="1"/>
</dbReference>
<comment type="similarity">
    <text evidence="1">Belongs to the UPF0174 family.</text>
</comment>
<dbReference type="Proteomes" id="UP000177515">
    <property type="component" value="Chromosome 1"/>
</dbReference>
<sequence>MAYRHDPDLGFLGKMKSSDLNDLVRCLTHDKDGSARLTEELTMADDYKKYAPDHSKYWQLIAAEVQCFGGNTFATMFRGGKGVLYKEVLCDVCDKMDVNYNAKASVETIEGNLLMKILQDALAKMTPEQLRELAKELGIKDFANITSPALVMVFQTIFRAGGFKSYQLTLIVVNAVLKALIGRGLSFGGNILLTRTMAILTGPVGWIISGVWTAVDIAGAAYRVTIPAVIQIAALRQQQMYGDMADQVKFG</sequence>
<proteinExistence type="inferred from homology"/>
<feature type="domain" description="DUF3944" evidence="3">
    <location>
        <begin position="3"/>
        <end position="37"/>
    </location>
</feature>
<evidence type="ECO:0000259" key="3">
    <source>
        <dbReference type="Pfam" id="PF13099"/>
    </source>
</evidence>
<dbReference type="Pfam" id="PF03981">
    <property type="entry name" value="Ubiq_cyt_C_chap"/>
    <property type="match status" value="1"/>
</dbReference>
<protein>
    <recommendedName>
        <fullName evidence="6">DUF3944 domain-containing protein</fullName>
    </recommendedName>
</protein>
<evidence type="ECO:0000259" key="2">
    <source>
        <dbReference type="Pfam" id="PF03981"/>
    </source>
</evidence>
<evidence type="ECO:0008006" key="6">
    <source>
        <dbReference type="Google" id="ProtNLM"/>
    </source>
</evidence>
<evidence type="ECO:0000313" key="4">
    <source>
        <dbReference type="EMBL" id="AOZ08052.1"/>
    </source>
</evidence>